<dbReference type="InterPro" id="IPR036398">
    <property type="entry name" value="CA_dom_sf"/>
</dbReference>
<dbReference type="PANTHER" id="PTHR18952">
    <property type="entry name" value="CARBONIC ANHYDRASE"/>
    <property type="match status" value="1"/>
</dbReference>
<evidence type="ECO:0000256" key="6">
    <source>
        <dbReference type="ARBA" id="ARBA00022833"/>
    </source>
</evidence>
<dbReference type="Proteomes" id="UP000044602">
    <property type="component" value="Unassembled WGS sequence"/>
</dbReference>
<proteinExistence type="inferred from homology"/>
<comment type="function">
    <text evidence="2 9">Reversible hydration of carbon dioxide.</text>
</comment>
<evidence type="ECO:0000256" key="2">
    <source>
        <dbReference type="ARBA" id="ARBA00002904"/>
    </source>
</evidence>
<protein>
    <recommendedName>
        <fullName evidence="4 9">Carbonic anhydrase</fullName>
        <ecNumber evidence="4 9">4.2.1.1</ecNumber>
    </recommendedName>
</protein>
<dbReference type="GO" id="GO:0008270">
    <property type="term" value="F:zinc ion binding"/>
    <property type="evidence" value="ECO:0007669"/>
    <property type="project" value="UniProtKB-UniRule"/>
</dbReference>
<comment type="catalytic activity">
    <reaction evidence="8 9">
        <text>hydrogencarbonate + H(+) = CO2 + H2O</text>
        <dbReference type="Rhea" id="RHEA:10748"/>
        <dbReference type="ChEBI" id="CHEBI:15377"/>
        <dbReference type="ChEBI" id="CHEBI:15378"/>
        <dbReference type="ChEBI" id="CHEBI:16526"/>
        <dbReference type="ChEBI" id="CHEBI:17544"/>
        <dbReference type="EC" id="4.2.1.1"/>
    </reaction>
</comment>
<dbReference type="AlphaFoldDB" id="A0A0G4MTT0"/>
<feature type="non-terminal residue" evidence="11">
    <location>
        <position position="1"/>
    </location>
</feature>
<sequence>SPILPLFTMKSFFALATLATLAAAICDHGTTFFPRSVDEVHVADFGFNELDGPLNWHALAPGNINCAKGKNQSPINLASSGWKTVAGSSLGFNINTVPNTGAKFLNLGSTVEVVANGTLVRSGKTYNLVQFHFHTPSEHRVDSEHYPMEVHFVFQAADASLSVVGFLIEVGNASQALKLWPNVFKNLNDIRDPGTLTKTGPLSFNELKNHLAKSAVFQYSGSLTTPPCTQNIAWNVVKQPVYIDLANYIKAKSVMKFNSRITQNFPGEINLIENACNSL</sequence>
<comment type="cofactor">
    <cofactor evidence="1 9">
        <name>Zn(2+)</name>
        <dbReference type="ChEBI" id="CHEBI:29105"/>
    </cofactor>
</comment>
<dbReference type="Gene3D" id="3.10.200.10">
    <property type="entry name" value="Alpha carbonic anhydrase"/>
    <property type="match status" value="1"/>
</dbReference>
<dbReference type="GO" id="GO:0004089">
    <property type="term" value="F:carbonate dehydratase activity"/>
    <property type="evidence" value="ECO:0007669"/>
    <property type="project" value="UniProtKB-UniRule"/>
</dbReference>
<reference evidence="11 12" key="1">
    <citation type="submission" date="2015-05" db="EMBL/GenBank/DDBJ databases">
        <authorList>
            <person name="Wang D.B."/>
            <person name="Wang M."/>
        </authorList>
    </citation>
    <scope>NUCLEOTIDE SEQUENCE [LARGE SCALE GENOMIC DNA]</scope>
    <source>
        <strain evidence="11">VL1</strain>
    </source>
</reference>
<dbReference type="PANTHER" id="PTHR18952:SF265">
    <property type="entry name" value="CARBONIC ANHYDRASE"/>
    <property type="match status" value="1"/>
</dbReference>
<evidence type="ECO:0000256" key="1">
    <source>
        <dbReference type="ARBA" id="ARBA00001947"/>
    </source>
</evidence>
<evidence type="ECO:0000313" key="12">
    <source>
        <dbReference type="Proteomes" id="UP000044602"/>
    </source>
</evidence>
<dbReference type="SUPFAM" id="SSF51069">
    <property type="entry name" value="Carbonic anhydrase"/>
    <property type="match status" value="1"/>
</dbReference>
<dbReference type="STRING" id="100787.A0A0G4MTT0"/>
<dbReference type="CDD" id="cd03124">
    <property type="entry name" value="alpha_CA_prokaryotic_like"/>
    <property type="match status" value="1"/>
</dbReference>
<gene>
    <name evidence="11" type="ORF">BN1708_001421</name>
</gene>
<accession>A0A0G4MTT0</accession>
<feature type="signal peptide" evidence="9">
    <location>
        <begin position="1"/>
        <end position="24"/>
    </location>
</feature>
<evidence type="ECO:0000256" key="5">
    <source>
        <dbReference type="ARBA" id="ARBA00022723"/>
    </source>
</evidence>
<keyword evidence="12" id="KW-1185">Reference proteome</keyword>
<evidence type="ECO:0000259" key="10">
    <source>
        <dbReference type="PROSITE" id="PS51144"/>
    </source>
</evidence>
<keyword evidence="7 9" id="KW-0456">Lyase</keyword>
<dbReference type="InterPro" id="IPR023561">
    <property type="entry name" value="Carbonic_anhydrase_a-class"/>
</dbReference>
<evidence type="ECO:0000256" key="7">
    <source>
        <dbReference type="ARBA" id="ARBA00023239"/>
    </source>
</evidence>
<keyword evidence="5 9" id="KW-0479">Metal-binding</keyword>
<evidence type="ECO:0000256" key="4">
    <source>
        <dbReference type="ARBA" id="ARBA00012925"/>
    </source>
</evidence>
<evidence type="ECO:0000256" key="9">
    <source>
        <dbReference type="RuleBase" id="RU367011"/>
    </source>
</evidence>
<evidence type="ECO:0000256" key="8">
    <source>
        <dbReference type="ARBA" id="ARBA00048348"/>
    </source>
</evidence>
<dbReference type="InterPro" id="IPR041891">
    <property type="entry name" value="Alpha_CA_prokaryot-like"/>
</dbReference>
<dbReference type="Pfam" id="PF00194">
    <property type="entry name" value="Carb_anhydrase"/>
    <property type="match status" value="1"/>
</dbReference>
<feature type="chain" id="PRO_5025095023" description="Carbonic anhydrase" evidence="9">
    <location>
        <begin position="25"/>
        <end position="279"/>
    </location>
</feature>
<dbReference type="EMBL" id="CVQH01024749">
    <property type="protein sequence ID" value="CRK37385.1"/>
    <property type="molecule type" value="Genomic_DNA"/>
</dbReference>
<name>A0A0G4MTT0_VERLO</name>
<feature type="domain" description="Alpha-carbonic anhydrase" evidence="10">
    <location>
        <begin position="43"/>
        <end position="279"/>
    </location>
</feature>
<dbReference type="PROSITE" id="PS00162">
    <property type="entry name" value="ALPHA_CA_1"/>
    <property type="match status" value="1"/>
</dbReference>
<dbReference type="SMART" id="SM01057">
    <property type="entry name" value="Carb_anhydrase"/>
    <property type="match status" value="1"/>
</dbReference>
<keyword evidence="6 9" id="KW-0862">Zinc</keyword>
<dbReference type="InterPro" id="IPR018338">
    <property type="entry name" value="Carbonic_anhydrase_a-class_CS"/>
</dbReference>
<evidence type="ECO:0000313" key="11">
    <source>
        <dbReference type="EMBL" id="CRK37385.1"/>
    </source>
</evidence>
<dbReference type="EC" id="4.2.1.1" evidence="4 9"/>
<dbReference type="PROSITE" id="PS51144">
    <property type="entry name" value="ALPHA_CA_2"/>
    <property type="match status" value="1"/>
</dbReference>
<evidence type="ECO:0000256" key="3">
    <source>
        <dbReference type="ARBA" id="ARBA00010718"/>
    </source>
</evidence>
<organism evidence="11 12">
    <name type="scientific">Verticillium longisporum</name>
    <name type="common">Verticillium dahliae var. longisporum</name>
    <dbReference type="NCBI Taxonomy" id="100787"/>
    <lineage>
        <taxon>Eukaryota</taxon>
        <taxon>Fungi</taxon>
        <taxon>Dikarya</taxon>
        <taxon>Ascomycota</taxon>
        <taxon>Pezizomycotina</taxon>
        <taxon>Sordariomycetes</taxon>
        <taxon>Hypocreomycetidae</taxon>
        <taxon>Glomerellales</taxon>
        <taxon>Plectosphaerellaceae</taxon>
        <taxon>Verticillium</taxon>
    </lineage>
</organism>
<dbReference type="InterPro" id="IPR001148">
    <property type="entry name" value="CA_dom"/>
</dbReference>
<keyword evidence="9" id="KW-0732">Signal</keyword>
<comment type="similarity">
    <text evidence="3 9">Belongs to the alpha-carbonic anhydrase family.</text>
</comment>